<organism evidence="2 3">
    <name type="scientific">Trichuris suis</name>
    <name type="common">pig whipworm</name>
    <dbReference type="NCBI Taxonomy" id="68888"/>
    <lineage>
        <taxon>Eukaryota</taxon>
        <taxon>Metazoa</taxon>
        <taxon>Ecdysozoa</taxon>
        <taxon>Nematoda</taxon>
        <taxon>Enoplea</taxon>
        <taxon>Dorylaimia</taxon>
        <taxon>Trichinellida</taxon>
        <taxon>Trichuridae</taxon>
        <taxon>Trichuris</taxon>
    </lineage>
</organism>
<evidence type="ECO:0000313" key="2">
    <source>
        <dbReference type="EMBL" id="KFD47876.1"/>
    </source>
</evidence>
<feature type="chain" id="PRO_5001794723" evidence="1">
    <location>
        <begin position="20"/>
        <end position="101"/>
    </location>
</feature>
<evidence type="ECO:0000256" key="1">
    <source>
        <dbReference type="SAM" id="SignalP"/>
    </source>
</evidence>
<protein>
    <submittedName>
        <fullName evidence="2">Uncharacterized protein</fullName>
    </submittedName>
</protein>
<dbReference type="EMBL" id="KL363311">
    <property type="protein sequence ID" value="KFD47876.1"/>
    <property type="molecule type" value="Genomic_DNA"/>
</dbReference>
<reference evidence="2 3" key="1">
    <citation type="journal article" date="2014" name="Nat. Genet.">
        <title>Genome and transcriptome of the porcine whipworm Trichuris suis.</title>
        <authorList>
            <person name="Jex A.R."/>
            <person name="Nejsum P."/>
            <person name="Schwarz E.M."/>
            <person name="Hu L."/>
            <person name="Young N.D."/>
            <person name="Hall R.S."/>
            <person name="Korhonen P.K."/>
            <person name="Liao S."/>
            <person name="Thamsborg S."/>
            <person name="Xia J."/>
            <person name="Xu P."/>
            <person name="Wang S."/>
            <person name="Scheerlinck J.P."/>
            <person name="Hofmann A."/>
            <person name="Sternberg P.W."/>
            <person name="Wang J."/>
            <person name="Gasser R.B."/>
        </authorList>
    </citation>
    <scope>NUCLEOTIDE SEQUENCE [LARGE SCALE GENOMIC DNA]</scope>
    <source>
        <strain evidence="2">DCEP-RM93M</strain>
    </source>
</reference>
<gene>
    <name evidence="2" type="ORF">M513_11229</name>
</gene>
<sequence>MMNVSILCVLATVFWSCSSSAVYPYYHHHDHHHHYYDDHKLWGTTPLPYCHHCSPYDVCCLKACIPCYTCKYHHVKCSMCHPWDYSCLSSCKQDYDPIKKD</sequence>
<name>A0A085LSD0_9BILA</name>
<dbReference type="AlphaFoldDB" id="A0A085LSD0"/>
<accession>A0A085LSD0</accession>
<dbReference type="Proteomes" id="UP000030764">
    <property type="component" value="Unassembled WGS sequence"/>
</dbReference>
<evidence type="ECO:0000313" key="3">
    <source>
        <dbReference type="Proteomes" id="UP000030764"/>
    </source>
</evidence>
<keyword evidence="1" id="KW-0732">Signal</keyword>
<proteinExistence type="predicted"/>
<keyword evidence="3" id="KW-1185">Reference proteome</keyword>
<feature type="signal peptide" evidence="1">
    <location>
        <begin position="1"/>
        <end position="19"/>
    </location>
</feature>